<feature type="region of interest" description="Disordered" evidence="2">
    <location>
        <begin position="1"/>
        <end position="33"/>
    </location>
</feature>
<dbReference type="RefSeq" id="XP_022460713.1">
    <property type="nucleotide sequence ID" value="XM_022601471.1"/>
</dbReference>
<proteinExistence type="predicted"/>
<evidence type="ECO:0000256" key="1">
    <source>
        <dbReference type="SAM" id="Coils"/>
    </source>
</evidence>
<dbReference type="EMBL" id="HG793129">
    <property type="protein sequence ID" value="CDK28723.1"/>
    <property type="molecule type" value="Genomic_DNA"/>
</dbReference>
<keyword evidence="4" id="KW-1185">Reference proteome</keyword>
<reference evidence="3" key="1">
    <citation type="submission" date="2013-12" db="EMBL/GenBank/DDBJ databases">
        <authorList>
            <person name="Genoscope - CEA"/>
        </authorList>
    </citation>
    <scope>NUCLEOTIDE SEQUENCE</scope>
    <source>
        <strain evidence="3">CBS 1993</strain>
    </source>
</reference>
<feature type="compositionally biased region" description="Polar residues" evidence="2">
    <location>
        <begin position="1"/>
        <end position="13"/>
    </location>
</feature>
<evidence type="ECO:0000313" key="3">
    <source>
        <dbReference type="EMBL" id="CDK28723.1"/>
    </source>
</evidence>
<name>W6MQU1_9ASCO</name>
<reference evidence="3" key="2">
    <citation type="submission" date="2014-02" db="EMBL/GenBank/DDBJ databases">
        <title>Complete DNA sequence of /Kuraishia capsulata/ illustrates novel genomic features among budding yeasts (/Saccharomycotina/).</title>
        <authorList>
            <person name="Morales L."/>
            <person name="Noel B."/>
            <person name="Porcel B."/>
            <person name="Marcet-Houben M."/>
            <person name="Hullo M-F."/>
            <person name="Sacerdot C."/>
            <person name="Tekaia F."/>
            <person name="Leh-Louis V."/>
            <person name="Despons L."/>
            <person name="Khanna V."/>
            <person name="Aury J-M."/>
            <person name="Barbe V."/>
            <person name="Couloux A."/>
            <person name="Labadie K."/>
            <person name="Pelletier E."/>
            <person name="Souciet J-L."/>
            <person name="Boekhout T."/>
            <person name="Gabaldon T."/>
            <person name="Wincker P."/>
            <person name="Dujon B."/>
        </authorList>
    </citation>
    <scope>NUCLEOTIDE SEQUENCE</scope>
    <source>
        <strain evidence="3">CBS 1993</strain>
    </source>
</reference>
<keyword evidence="1" id="KW-0175">Coiled coil</keyword>
<dbReference type="Pfam" id="PF13094">
    <property type="entry name" value="CENP-Q"/>
    <property type="match status" value="1"/>
</dbReference>
<feature type="coiled-coil region" evidence="1">
    <location>
        <begin position="160"/>
        <end position="201"/>
    </location>
</feature>
<dbReference type="HOGENOM" id="CLU_934030_0_0_1"/>
<evidence type="ECO:0000313" key="4">
    <source>
        <dbReference type="Proteomes" id="UP000019384"/>
    </source>
</evidence>
<dbReference type="AlphaFoldDB" id="W6MQU1"/>
<dbReference type="Proteomes" id="UP000019384">
    <property type="component" value="Unassembled WGS sequence"/>
</dbReference>
<gene>
    <name evidence="3" type="ORF">KUCA_T00004707001</name>
</gene>
<protein>
    <submittedName>
        <fullName evidence="3">Uncharacterized protein</fullName>
    </submittedName>
</protein>
<sequence>METATQETPNSGLVSPSSKVVSTKRSRKNLVTGKRVSRNTVRQGDTDGDLEHIRKKKPNSHEVNANTVELKTFTKVVPRAQVQRIWNVISPDLADSIESRLRMLATAVSVEMGGSGKLQSKSGLVLKQLLDDLVPKLQRTKLPPGDKIRDFDVQELQRVKLRLEAELSTSFQQVEALQETLKREERALKRAEAYKNNFSRNAAENIRLLEKNEGNLMKTPPVISQKSISSSAIDLRHELSLETDEKRYNPSNDEEIIDLLRRLDGKIGMIYHDMPSVVELTDNCSRLGNLVGMVSKKT</sequence>
<organism evidence="3 4">
    <name type="scientific">Kuraishia capsulata CBS 1993</name>
    <dbReference type="NCBI Taxonomy" id="1382522"/>
    <lineage>
        <taxon>Eukaryota</taxon>
        <taxon>Fungi</taxon>
        <taxon>Dikarya</taxon>
        <taxon>Ascomycota</taxon>
        <taxon>Saccharomycotina</taxon>
        <taxon>Pichiomycetes</taxon>
        <taxon>Pichiales</taxon>
        <taxon>Pichiaceae</taxon>
        <taxon>Kuraishia</taxon>
    </lineage>
</organism>
<dbReference type="InterPro" id="IPR025212">
    <property type="entry name" value="CAD_CENP-Q"/>
</dbReference>
<dbReference type="GeneID" id="34522101"/>
<evidence type="ECO:0000256" key="2">
    <source>
        <dbReference type="SAM" id="MobiDB-lite"/>
    </source>
</evidence>
<accession>W6MQU1</accession>